<evidence type="ECO:0000256" key="4">
    <source>
        <dbReference type="ARBA" id="ARBA00022777"/>
    </source>
</evidence>
<evidence type="ECO:0000256" key="3">
    <source>
        <dbReference type="ARBA" id="ARBA00022741"/>
    </source>
</evidence>
<dbReference type="RefSeq" id="WP_073825278.1">
    <property type="nucleotide sequence ID" value="NZ_MQVS01000009.1"/>
</dbReference>
<dbReference type="Pfam" id="PF00294">
    <property type="entry name" value="PfkB"/>
    <property type="match status" value="1"/>
</dbReference>
<protein>
    <submittedName>
        <fullName evidence="9">1-phosphofructokinase</fullName>
    </submittedName>
</protein>
<keyword evidence="3" id="KW-0547">Nucleotide-binding</keyword>
<dbReference type="PANTHER" id="PTHR46566">
    <property type="entry name" value="1-PHOSPHOFRUCTOKINASE-RELATED"/>
    <property type="match status" value="1"/>
</dbReference>
<dbReference type="PIRSF" id="PIRSF000535">
    <property type="entry name" value="1PFK/6PFK/LacC"/>
    <property type="match status" value="1"/>
</dbReference>
<keyword evidence="5" id="KW-0067">ATP-binding</keyword>
<accession>A0A1Q5PUN6</accession>
<dbReference type="Proteomes" id="UP000185612">
    <property type="component" value="Unassembled WGS sequence"/>
</dbReference>
<dbReference type="PANTHER" id="PTHR46566:SF5">
    <property type="entry name" value="1-PHOSPHOFRUCTOKINASE"/>
    <property type="match status" value="1"/>
</dbReference>
<gene>
    <name evidence="9" type="ORF">BSZ40_08535</name>
</gene>
<dbReference type="PROSITE" id="PS00584">
    <property type="entry name" value="PFKB_KINASES_2"/>
    <property type="match status" value="1"/>
</dbReference>
<keyword evidence="4 9" id="KW-0418">Kinase</keyword>
<dbReference type="OrthoDB" id="9801219at2"/>
<dbReference type="GO" id="GO:0005829">
    <property type="term" value="C:cytosol"/>
    <property type="evidence" value="ECO:0007669"/>
    <property type="project" value="TreeGrafter"/>
</dbReference>
<sequence>MILTVTPNPSEDRTLQLDSALVPGDVHRVQAVISQPGGKGINVARVLTGAGLEALALLPAAAADPIVGGLSEIGLPYVLAPAAGPARLNLTVSSPDGQTTKLNGAGAPATATTTAALRAEITRRLPDLTWLVLAGSLPPGMDPAWYADVSAEATAAGVKVALDTSDAPLRALAPRLPAAAPHLLKPNTFELAQLTDADPVALDQAASAGDPLPVAQVARRLVDQGVGAVLATLGGAGAVLVTPEGAWFATSPDVEVRSTVGAGDSSLAGYLIAESAAADAPARLRSAVAYGAAAAALPGTGLPTPELTAPEDSTVTHLF</sequence>
<evidence type="ECO:0000313" key="9">
    <source>
        <dbReference type="EMBL" id="OKL51130.1"/>
    </source>
</evidence>
<dbReference type="EMBL" id="MQVS01000009">
    <property type="protein sequence ID" value="OKL51130.1"/>
    <property type="molecule type" value="Genomic_DNA"/>
</dbReference>
<dbReference type="InterPro" id="IPR002173">
    <property type="entry name" value="Carboh/pur_kinase_PfkB_CS"/>
</dbReference>
<dbReference type="GO" id="GO:0008443">
    <property type="term" value="F:phosphofructokinase activity"/>
    <property type="evidence" value="ECO:0007669"/>
    <property type="project" value="TreeGrafter"/>
</dbReference>
<organism evidence="9 10">
    <name type="scientific">Buchananella hordeovulneris</name>
    <dbReference type="NCBI Taxonomy" id="52770"/>
    <lineage>
        <taxon>Bacteria</taxon>
        <taxon>Bacillati</taxon>
        <taxon>Actinomycetota</taxon>
        <taxon>Actinomycetes</taxon>
        <taxon>Actinomycetales</taxon>
        <taxon>Actinomycetaceae</taxon>
        <taxon>Buchananella</taxon>
    </lineage>
</organism>
<evidence type="ECO:0000256" key="7">
    <source>
        <dbReference type="SAM" id="MobiDB-lite"/>
    </source>
</evidence>
<evidence type="ECO:0000256" key="2">
    <source>
        <dbReference type="ARBA" id="ARBA00022679"/>
    </source>
</evidence>
<name>A0A1Q5PUN6_9ACTO</name>
<dbReference type="Gene3D" id="3.40.1190.20">
    <property type="match status" value="1"/>
</dbReference>
<dbReference type="InterPro" id="IPR017583">
    <property type="entry name" value="Tagatose/fructose_Pkinase"/>
</dbReference>
<comment type="caution">
    <text evidence="9">The sequence shown here is derived from an EMBL/GenBank/DDBJ whole genome shotgun (WGS) entry which is preliminary data.</text>
</comment>
<dbReference type="InterPro" id="IPR011611">
    <property type="entry name" value="PfkB_dom"/>
</dbReference>
<evidence type="ECO:0000259" key="8">
    <source>
        <dbReference type="Pfam" id="PF00294"/>
    </source>
</evidence>
<evidence type="ECO:0000256" key="1">
    <source>
        <dbReference type="ARBA" id="ARBA00010688"/>
    </source>
</evidence>
<reference evidence="10" key="1">
    <citation type="submission" date="2016-12" db="EMBL/GenBank/DDBJ databases">
        <authorList>
            <person name="Meng X."/>
        </authorList>
    </citation>
    <scope>NUCLEOTIDE SEQUENCE [LARGE SCALE GENOMIC DNA]</scope>
    <source>
        <strain evidence="10">DSM 20732</strain>
    </source>
</reference>
<feature type="region of interest" description="Disordered" evidence="7">
    <location>
        <begin position="300"/>
        <end position="319"/>
    </location>
</feature>
<dbReference type="InterPro" id="IPR029056">
    <property type="entry name" value="Ribokinase-like"/>
</dbReference>
<evidence type="ECO:0000256" key="6">
    <source>
        <dbReference type="PIRNR" id="PIRNR000535"/>
    </source>
</evidence>
<evidence type="ECO:0000256" key="5">
    <source>
        <dbReference type="ARBA" id="ARBA00022840"/>
    </source>
</evidence>
<dbReference type="STRING" id="52770.BSZ40_08535"/>
<comment type="similarity">
    <text evidence="1">Belongs to the carbohydrate kinase PfkB family.</text>
</comment>
<dbReference type="NCBIfam" id="TIGR03168">
    <property type="entry name" value="1-PFK"/>
    <property type="match status" value="1"/>
</dbReference>
<dbReference type="SUPFAM" id="SSF53613">
    <property type="entry name" value="Ribokinase-like"/>
    <property type="match status" value="1"/>
</dbReference>
<dbReference type="GO" id="GO:0005524">
    <property type="term" value="F:ATP binding"/>
    <property type="evidence" value="ECO:0007669"/>
    <property type="project" value="UniProtKB-KW"/>
</dbReference>
<dbReference type="AlphaFoldDB" id="A0A1Q5PUN6"/>
<feature type="domain" description="Carbohydrate kinase PfkB" evidence="8">
    <location>
        <begin position="21"/>
        <end position="305"/>
    </location>
</feature>
<dbReference type="InParanoid" id="A0A1Q5PUN6"/>
<keyword evidence="2 6" id="KW-0808">Transferase</keyword>
<evidence type="ECO:0000313" key="10">
    <source>
        <dbReference type="Proteomes" id="UP000185612"/>
    </source>
</evidence>
<dbReference type="FunCoup" id="A0A1Q5PUN6">
    <property type="interactions" value="126"/>
</dbReference>
<proteinExistence type="inferred from homology"/>
<keyword evidence="10" id="KW-1185">Reference proteome</keyword>